<feature type="transmembrane region" description="Helical" evidence="4">
    <location>
        <begin position="21"/>
        <end position="42"/>
    </location>
</feature>
<comment type="caution">
    <text evidence="6">The sequence shown here is derived from an EMBL/GenBank/DDBJ whole genome shotgun (WGS) entry which is preliminary data.</text>
</comment>
<feature type="region of interest" description="Disordered" evidence="3">
    <location>
        <begin position="279"/>
        <end position="305"/>
    </location>
</feature>
<gene>
    <name evidence="6" type="ORF">SYV04_26955</name>
</gene>
<dbReference type="Gene3D" id="3.30.1330.60">
    <property type="entry name" value="OmpA-like domain"/>
    <property type="match status" value="1"/>
</dbReference>
<sequence length="305" mass="33298">MADSFWEQQQQPRERASRMPWVVAVLVVLLLGVFVYFGLGAYRAAQARIATAESEALKAHERAKAAELAHKALEEKLAALDAERTRLSTERDQLSTERDQLSTERDQLSQAVQEKEAELARLKATYTDLEEKMKAEIAEGEIRLSQAEGRIQVDLVDKILFDSGEAKLTDRGAEVLSRLGTVLVGVEGRSIQVSGHTDDSPPSSRLAATFPTNWELSVARAVNVVRFLQEKAKVPARRLVAAGYGDTHPVASNATPKSRARNRRIEILLIPDLPAAASKAAELTNTAPTEEKKSETASAPKPGGP</sequence>
<keyword evidence="1 4" id="KW-0472">Membrane</keyword>
<evidence type="ECO:0000259" key="5">
    <source>
        <dbReference type="PROSITE" id="PS51123"/>
    </source>
</evidence>
<keyword evidence="4" id="KW-0812">Transmembrane</keyword>
<keyword evidence="4" id="KW-1133">Transmembrane helix</keyword>
<keyword evidence="7" id="KW-1185">Reference proteome</keyword>
<dbReference type="RefSeq" id="WP_321548787.1">
    <property type="nucleotide sequence ID" value="NZ_JAXIVS010000010.1"/>
</dbReference>
<reference evidence="6 7" key="1">
    <citation type="submission" date="2023-12" db="EMBL/GenBank/DDBJ databases">
        <title>the genome sequence of Hyalangium sp. s54d21.</title>
        <authorList>
            <person name="Zhang X."/>
        </authorList>
    </citation>
    <scope>NUCLEOTIDE SEQUENCE [LARGE SCALE GENOMIC DNA]</scope>
    <source>
        <strain evidence="7">s54d21</strain>
    </source>
</reference>
<evidence type="ECO:0000313" key="6">
    <source>
        <dbReference type="EMBL" id="MDY7230063.1"/>
    </source>
</evidence>
<dbReference type="CDD" id="cd07185">
    <property type="entry name" value="OmpA_C-like"/>
    <property type="match status" value="1"/>
</dbReference>
<organism evidence="6 7">
    <name type="scientific">Hyalangium rubrum</name>
    <dbReference type="NCBI Taxonomy" id="3103134"/>
    <lineage>
        <taxon>Bacteria</taxon>
        <taxon>Pseudomonadati</taxon>
        <taxon>Myxococcota</taxon>
        <taxon>Myxococcia</taxon>
        <taxon>Myxococcales</taxon>
        <taxon>Cystobacterineae</taxon>
        <taxon>Archangiaceae</taxon>
        <taxon>Hyalangium</taxon>
    </lineage>
</organism>
<dbReference type="PROSITE" id="PS51123">
    <property type="entry name" value="OMPA_2"/>
    <property type="match status" value="1"/>
</dbReference>
<accession>A0ABU5H9A9</accession>
<name>A0ABU5H9A9_9BACT</name>
<dbReference type="InterPro" id="IPR036737">
    <property type="entry name" value="OmpA-like_sf"/>
</dbReference>
<keyword evidence="2" id="KW-0175">Coiled coil</keyword>
<dbReference type="EMBL" id="JAXIVS010000010">
    <property type="protein sequence ID" value="MDY7230063.1"/>
    <property type="molecule type" value="Genomic_DNA"/>
</dbReference>
<feature type="coiled-coil region" evidence="2">
    <location>
        <begin position="42"/>
        <end position="150"/>
    </location>
</feature>
<protein>
    <submittedName>
        <fullName evidence="6">OmpA family protein</fullName>
    </submittedName>
</protein>
<evidence type="ECO:0000256" key="3">
    <source>
        <dbReference type="SAM" id="MobiDB-lite"/>
    </source>
</evidence>
<dbReference type="SUPFAM" id="SSF103088">
    <property type="entry name" value="OmpA-like"/>
    <property type="match status" value="1"/>
</dbReference>
<evidence type="ECO:0000256" key="1">
    <source>
        <dbReference type="PROSITE-ProRule" id="PRU00473"/>
    </source>
</evidence>
<dbReference type="InterPro" id="IPR006665">
    <property type="entry name" value="OmpA-like"/>
</dbReference>
<proteinExistence type="predicted"/>
<dbReference type="PANTHER" id="PTHR30329:SF21">
    <property type="entry name" value="LIPOPROTEIN YIAD-RELATED"/>
    <property type="match status" value="1"/>
</dbReference>
<evidence type="ECO:0000256" key="2">
    <source>
        <dbReference type="SAM" id="Coils"/>
    </source>
</evidence>
<dbReference type="Pfam" id="PF00691">
    <property type="entry name" value="OmpA"/>
    <property type="match status" value="1"/>
</dbReference>
<feature type="domain" description="OmpA-like" evidence="5">
    <location>
        <begin position="148"/>
        <end position="273"/>
    </location>
</feature>
<dbReference type="Proteomes" id="UP001291309">
    <property type="component" value="Unassembled WGS sequence"/>
</dbReference>
<evidence type="ECO:0000313" key="7">
    <source>
        <dbReference type="Proteomes" id="UP001291309"/>
    </source>
</evidence>
<evidence type="ECO:0000256" key="4">
    <source>
        <dbReference type="SAM" id="Phobius"/>
    </source>
</evidence>
<dbReference type="InterPro" id="IPR050330">
    <property type="entry name" value="Bact_OuterMem_StrucFunc"/>
</dbReference>
<dbReference type="PANTHER" id="PTHR30329">
    <property type="entry name" value="STATOR ELEMENT OF FLAGELLAR MOTOR COMPLEX"/>
    <property type="match status" value="1"/>
</dbReference>